<evidence type="ECO:0000259" key="2">
    <source>
        <dbReference type="PROSITE" id="PS50887"/>
    </source>
</evidence>
<dbReference type="KEGG" id="svo:SVI_2355"/>
<evidence type="ECO:0000313" key="3">
    <source>
        <dbReference type="EMBL" id="BAJ02326.1"/>
    </source>
</evidence>
<organism evidence="3 4">
    <name type="scientific">Shewanella violacea (strain JCM 10179 / CIP 106290 / LMG 19151 / DSS12)</name>
    <dbReference type="NCBI Taxonomy" id="637905"/>
    <lineage>
        <taxon>Bacteria</taxon>
        <taxon>Pseudomonadati</taxon>
        <taxon>Pseudomonadota</taxon>
        <taxon>Gammaproteobacteria</taxon>
        <taxon>Alteromonadales</taxon>
        <taxon>Shewanellaceae</taxon>
        <taxon>Shewanella</taxon>
    </lineage>
</organism>
<dbReference type="InterPro" id="IPR052163">
    <property type="entry name" value="DGC-Regulatory_Protein"/>
</dbReference>
<feature type="domain" description="GGDEF" evidence="2">
    <location>
        <begin position="200"/>
        <end position="331"/>
    </location>
</feature>
<dbReference type="EMBL" id="AP011177">
    <property type="protein sequence ID" value="BAJ02326.1"/>
    <property type="molecule type" value="Genomic_DNA"/>
</dbReference>
<dbReference type="AlphaFoldDB" id="D4ZKX7"/>
<protein>
    <submittedName>
        <fullName evidence="3">GGDEF domain protein</fullName>
    </submittedName>
</protein>
<dbReference type="SUPFAM" id="SSF55073">
    <property type="entry name" value="Nucleotide cyclase"/>
    <property type="match status" value="1"/>
</dbReference>
<dbReference type="PANTHER" id="PTHR46663">
    <property type="entry name" value="DIGUANYLATE CYCLASE DGCT-RELATED"/>
    <property type="match status" value="1"/>
</dbReference>
<evidence type="ECO:0000313" key="4">
    <source>
        <dbReference type="Proteomes" id="UP000002350"/>
    </source>
</evidence>
<dbReference type="PANTHER" id="PTHR46663:SF2">
    <property type="entry name" value="GGDEF DOMAIN-CONTAINING PROTEIN"/>
    <property type="match status" value="1"/>
</dbReference>
<gene>
    <name evidence="3" type="ordered locus">SVI_2355</name>
</gene>
<dbReference type="CDD" id="cd01949">
    <property type="entry name" value="GGDEF"/>
    <property type="match status" value="1"/>
</dbReference>
<dbReference type="Proteomes" id="UP000002350">
    <property type="component" value="Chromosome"/>
</dbReference>
<dbReference type="Pfam" id="PF00990">
    <property type="entry name" value="GGDEF"/>
    <property type="match status" value="1"/>
</dbReference>
<dbReference type="RefSeq" id="WP_013051630.1">
    <property type="nucleotide sequence ID" value="NC_014012.1"/>
</dbReference>
<dbReference type="InterPro" id="IPR029787">
    <property type="entry name" value="Nucleotide_cyclase"/>
</dbReference>
<dbReference type="InterPro" id="IPR043128">
    <property type="entry name" value="Rev_trsase/Diguanyl_cyclase"/>
</dbReference>
<dbReference type="NCBIfam" id="TIGR00254">
    <property type="entry name" value="GGDEF"/>
    <property type="match status" value="1"/>
</dbReference>
<proteinExistence type="predicted"/>
<keyword evidence="4" id="KW-1185">Reference proteome</keyword>
<reference evidence="4" key="1">
    <citation type="journal article" date="2010" name="Mol. Biosyst.">
        <title>Complete genome sequence and comparative analysis of Shewanella violacea, a psychrophilic and piezophilic bacterium from deep sea floor sediments.</title>
        <authorList>
            <person name="Aono E."/>
            <person name="Baba T."/>
            <person name="Ara T."/>
            <person name="Nishi T."/>
            <person name="Nakamichi T."/>
            <person name="Inamoto E."/>
            <person name="Toyonaga H."/>
            <person name="Hasegawa M."/>
            <person name="Takai Y."/>
            <person name="Okumura Y."/>
            <person name="Baba M."/>
            <person name="Tomita M."/>
            <person name="Kato C."/>
            <person name="Oshima T."/>
            <person name="Nakasone K."/>
            <person name="Mori H."/>
        </authorList>
    </citation>
    <scope>NUCLEOTIDE SEQUENCE [LARGE SCALE GENOMIC DNA]</scope>
    <source>
        <strain evidence="4">JCM 10179 / CIP 106290 / LMG 19151 / DSS12</strain>
    </source>
</reference>
<dbReference type="Gene3D" id="3.30.70.270">
    <property type="match status" value="1"/>
</dbReference>
<accession>D4ZKX7</accession>
<dbReference type="HOGENOM" id="CLU_839114_0_0_6"/>
<feature type="transmembrane region" description="Helical" evidence="1">
    <location>
        <begin position="132"/>
        <end position="152"/>
    </location>
</feature>
<keyword evidence="1" id="KW-0812">Transmembrane</keyword>
<dbReference type="eggNOG" id="COG2199">
    <property type="taxonomic scope" value="Bacteria"/>
</dbReference>
<name>D4ZKX7_SHEVD</name>
<dbReference type="STRING" id="637905.SVI_2355"/>
<sequence length="331" mass="37139">MKYFTSRIVIFVLILSSGPLWSNEVKPLISAMGEARYPYQFVDVQGETDAILVDTCREWLKLSITSPLISEVSPILAPYSPFGMHPSRDKMIPLMALLTTNFDQSKRQVNSQSELKPPSVDIKQSAEFKQGISIMLVFLILLTLICVCRFLLVKERSKRRQLESQLNKMANYDPVTGLANRSLLDDRLKQAMLLHSREQARFGLLCIDIAGLKSVYKKKGHSVGDKLVTLVTEEMSTCIRRSDTLARFDSNEFVVILHRTKDLDLICQVADTIISNLSKSFHCDGSKLNVKTSIGIAMFPADGDNAVELLKFADKLMYQAKQSGGNCYKSS</sequence>
<dbReference type="SMART" id="SM00267">
    <property type="entry name" value="GGDEF"/>
    <property type="match status" value="1"/>
</dbReference>
<dbReference type="InterPro" id="IPR000160">
    <property type="entry name" value="GGDEF_dom"/>
</dbReference>
<evidence type="ECO:0000256" key="1">
    <source>
        <dbReference type="SAM" id="Phobius"/>
    </source>
</evidence>
<dbReference type="PROSITE" id="PS50887">
    <property type="entry name" value="GGDEF"/>
    <property type="match status" value="1"/>
</dbReference>
<keyword evidence="1" id="KW-0472">Membrane</keyword>
<keyword evidence="1" id="KW-1133">Transmembrane helix</keyword>